<dbReference type="InterPro" id="IPR052196">
    <property type="entry name" value="Bact_Kbp"/>
</dbReference>
<dbReference type="RefSeq" id="WP_003986582.1">
    <property type="nucleotide sequence ID" value="NZ_CP043497.1"/>
</dbReference>
<dbReference type="Gene3D" id="3.10.350.10">
    <property type="entry name" value="LysM domain"/>
    <property type="match status" value="1"/>
</dbReference>
<keyword evidence="2 6" id="KW-0378">Hydrolase</keyword>
<feature type="domain" description="LysM" evidence="5">
    <location>
        <begin position="172"/>
        <end position="219"/>
    </location>
</feature>
<sequence>MPFTKGVIRRDIAALAGAALIAPLALVAATAGPAQAADAGVWDRIARCESGGNWHINTGNGFSGGLQFTHGTWRAHGGTAYAPTAAQASRAQQIAVASRVQANQGWGAWPTCAARAGAHGSAPKAPKAHRSGKQSSRQYVRKDVRRDVRAKVGKKARGTGGYADRGRIRAGGGYTVRQGDTLSSIAAAHNTAWQRLYAANRAAIGGNPHLIVPGQRLSV</sequence>
<feature type="chain" id="PRO_5046682130" evidence="4">
    <location>
        <begin position="37"/>
        <end position="219"/>
    </location>
</feature>
<dbReference type="SMART" id="SM00257">
    <property type="entry name" value="LysM"/>
    <property type="match status" value="1"/>
</dbReference>
<keyword evidence="4" id="KW-0732">Signal</keyword>
<evidence type="ECO:0000256" key="3">
    <source>
        <dbReference type="SAM" id="MobiDB-lite"/>
    </source>
</evidence>
<dbReference type="SUPFAM" id="SSF54106">
    <property type="entry name" value="LysM domain"/>
    <property type="match status" value="1"/>
</dbReference>
<proteinExistence type="inferred from homology"/>
<feature type="signal peptide" evidence="4">
    <location>
        <begin position="1"/>
        <end position="36"/>
    </location>
</feature>
<dbReference type="Gene3D" id="1.10.530.10">
    <property type="match status" value="1"/>
</dbReference>
<dbReference type="Proteomes" id="UP000829494">
    <property type="component" value="Chromosome"/>
</dbReference>
<accession>A0ABY3Z9S9</accession>
<dbReference type="Pfam" id="PF01476">
    <property type="entry name" value="LysM"/>
    <property type="match status" value="1"/>
</dbReference>
<dbReference type="Pfam" id="PF06737">
    <property type="entry name" value="Transglycosylas"/>
    <property type="match status" value="1"/>
</dbReference>
<dbReference type="CDD" id="cd13925">
    <property type="entry name" value="RPF"/>
    <property type="match status" value="1"/>
</dbReference>
<protein>
    <submittedName>
        <fullName evidence="6">Resuscitation-promoting factor RpfB</fullName>
        <ecNumber evidence="6">3.-.-.-</ecNumber>
    </submittedName>
</protein>
<dbReference type="PANTHER" id="PTHR34700:SF4">
    <property type="entry name" value="PHAGE-LIKE ELEMENT PBSX PROTEIN XKDP"/>
    <property type="match status" value="1"/>
</dbReference>
<comment type="similarity">
    <text evidence="1">Belongs to the transglycosylase family. Rpf subfamily.</text>
</comment>
<gene>
    <name evidence="6" type="primary">rpfB1</name>
    <name evidence="6" type="ORF">SRIMR7_32420</name>
</gene>
<dbReference type="EMBL" id="CP094298">
    <property type="protein sequence ID" value="UNZ06868.1"/>
    <property type="molecule type" value="Genomic_DNA"/>
</dbReference>
<dbReference type="CDD" id="cd00118">
    <property type="entry name" value="LysM"/>
    <property type="match status" value="1"/>
</dbReference>
<keyword evidence="7" id="KW-1185">Reference proteome</keyword>
<feature type="region of interest" description="Disordered" evidence="3">
    <location>
        <begin position="116"/>
        <end position="141"/>
    </location>
</feature>
<dbReference type="InterPro" id="IPR036779">
    <property type="entry name" value="LysM_dom_sf"/>
</dbReference>
<evidence type="ECO:0000313" key="7">
    <source>
        <dbReference type="Proteomes" id="UP000829494"/>
    </source>
</evidence>
<evidence type="ECO:0000313" key="6">
    <source>
        <dbReference type="EMBL" id="UNZ06868.1"/>
    </source>
</evidence>
<evidence type="ECO:0000256" key="1">
    <source>
        <dbReference type="ARBA" id="ARBA00010830"/>
    </source>
</evidence>
<evidence type="ECO:0000256" key="4">
    <source>
        <dbReference type="SAM" id="SignalP"/>
    </source>
</evidence>
<dbReference type="SUPFAM" id="SSF53955">
    <property type="entry name" value="Lysozyme-like"/>
    <property type="match status" value="1"/>
</dbReference>
<dbReference type="InterPro" id="IPR010618">
    <property type="entry name" value="RPF"/>
</dbReference>
<name>A0ABY3Z9S9_STRRM</name>
<dbReference type="InterPro" id="IPR023346">
    <property type="entry name" value="Lysozyme-like_dom_sf"/>
</dbReference>
<dbReference type="InterPro" id="IPR018392">
    <property type="entry name" value="LysM"/>
</dbReference>
<dbReference type="PANTHER" id="PTHR34700">
    <property type="entry name" value="POTASSIUM BINDING PROTEIN KBP"/>
    <property type="match status" value="1"/>
</dbReference>
<evidence type="ECO:0000259" key="5">
    <source>
        <dbReference type="PROSITE" id="PS51782"/>
    </source>
</evidence>
<evidence type="ECO:0000256" key="2">
    <source>
        <dbReference type="ARBA" id="ARBA00022801"/>
    </source>
</evidence>
<dbReference type="PROSITE" id="PS51782">
    <property type="entry name" value="LYSM"/>
    <property type="match status" value="1"/>
</dbReference>
<dbReference type="EC" id="3.-.-.-" evidence="6"/>
<reference evidence="6 7" key="1">
    <citation type="submission" date="2022-03" db="EMBL/GenBank/DDBJ databases">
        <title>Complete genome of Streptomyces rimosus ssp. rimosus R7 (=ATCC 10970).</title>
        <authorList>
            <person name="Beganovic S."/>
            <person name="Ruckert C."/>
            <person name="Busche T."/>
            <person name="Kalinowski J."/>
            <person name="Wittmann C."/>
        </authorList>
    </citation>
    <scope>NUCLEOTIDE SEQUENCE [LARGE SCALE GENOMIC DNA]</scope>
    <source>
        <strain evidence="6 7">R7</strain>
    </source>
</reference>
<dbReference type="GeneID" id="66853994"/>
<dbReference type="GO" id="GO:0016787">
    <property type="term" value="F:hydrolase activity"/>
    <property type="evidence" value="ECO:0007669"/>
    <property type="project" value="UniProtKB-KW"/>
</dbReference>
<organism evidence="6 7">
    <name type="scientific">Streptomyces rimosus subsp. rimosus</name>
    <dbReference type="NCBI Taxonomy" id="132474"/>
    <lineage>
        <taxon>Bacteria</taxon>
        <taxon>Bacillati</taxon>
        <taxon>Actinomycetota</taxon>
        <taxon>Actinomycetes</taxon>
        <taxon>Kitasatosporales</taxon>
        <taxon>Streptomycetaceae</taxon>
        <taxon>Streptomyces</taxon>
    </lineage>
</organism>